<dbReference type="GO" id="GO:0004222">
    <property type="term" value="F:metalloendopeptidase activity"/>
    <property type="evidence" value="ECO:0007669"/>
    <property type="project" value="InterPro"/>
</dbReference>
<dbReference type="InterPro" id="IPR051156">
    <property type="entry name" value="Mito/Outer_Membr_Metalloprot"/>
</dbReference>
<comment type="cofactor">
    <cofactor evidence="1">
        <name>Zn(2+)</name>
        <dbReference type="ChEBI" id="CHEBI:29105"/>
    </cofactor>
</comment>
<evidence type="ECO:0000256" key="4">
    <source>
        <dbReference type="ARBA" id="ARBA00022801"/>
    </source>
</evidence>
<protein>
    <submittedName>
        <fullName evidence="8">Putative Zn-dependent protease</fullName>
    </submittedName>
</protein>
<dbReference type="InterPro" id="IPR001915">
    <property type="entry name" value="Peptidase_M48"/>
</dbReference>
<accession>A0A7W9RYW9</accession>
<keyword evidence="6" id="KW-0482">Metalloprotease</keyword>
<keyword evidence="9" id="KW-1185">Reference proteome</keyword>
<feature type="domain" description="Peptidase M48" evidence="7">
    <location>
        <begin position="117"/>
        <end position="298"/>
    </location>
</feature>
<evidence type="ECO:0000313" key="9">
    <source>
        <dbReference type="Proteomes" id="UP000533306"/>
    </source>
</evidence>
<keyword evidence="3" id="KW-0479">Metal-binding</keyword>
<dbReference type="GO" id="GO:0046872">
    <property type="term" value="F:metal ion binding"/>
    <property type="evidence" value="ECO:0007669"/>
    <property type="project" value="UniProtKB-KW"/>
</dbReference>
<dbReference type="EMBL" id="JACHEU010000001">
    <property type="protein sequence ID" value="MBB6011046.1"/>
    <property type="molecule type" value="Genomic_DNA"/>
</dbReference>
<evidence type="ECO:0000313" key="8">
    <source>
        <dbReference type="EMBL" id="MBB6011046.1"/>
    </source>
</evidence>
<dbReference type="Gene3D" id="3.30.2010.10">
    <property type="entry name" value="Metalloproteases ('zincins'), catalytic domain"/>
    <property type="match status" value="1"/>
</dbReference>
<evidence type="ECO:0000256" key="3">
    <source>
        <dbReference type="ARBA" id="ARBA00022723"/>
    </source>
</evidence>
<evidence type="ECO:0000256" key="5">
    <source>
        <dbReference type="ARBA" id="ARBA00022833"/>
    </source>
</evidence>
<dbReference type="Pfam" id="PF01435">
    <property type="entry name" value="Peptidase_M48"/>
    <property type="match status" value="1"/>
</dbReference>
<dbReference type="GO" id="GO:0051603">
    <property type="term" value="P:proteolysis involved in protein catabolic process"/>
    <property type="evidence" value="ECO:0007669"/>
    <property type="project" value="TreeGrafter"/>
</dbReference>
<keyword evidence="5" id="KW-0862">Zinc</keyword>
<organism evidence="8 9">
    <name type="scientific">Aquamicrobium lusatiense</name>
    <dbReference type="NCBI Taxonomy" id="89772"/>
    <lineage>
        <taxon>Bacteria</taxon>
        <taxon>Pseudomonadati</taxon>
        <taxon>Pseudomonadota</taxon>
        <taxon>Alphaproteobacteria</taxon>
        <taxon>Hyphomicrobiales</taxon>
        <taxon>Phyllobacteriaceae</taxon>
        <taxon>Aquamicrobium</taxon>
    </lineage>
</organism>
<dbReference type="PANTHER" id="PTHR22726">
    <property type="entry name" value="METALLOENDOPEPTIDASE OMA1"/>
    <property type="match status" value="1"/>
</dbReference>
<sequence>MAGLAESWPFGAWSGPVWSDPGGCGRRHSRGKEVQLSSVVKPERKQFPARAFLLAGVALALASCQAIVPPDMQESAFRPSAKPVTVDNVTANNKLAELARAQHPRILATYGGEYSDPKLERMVAKVIGSLTTVSANPTQNYRITILNSPNVNAFALPGGYLYITRGLLALANDSSELAAVVAHEMGHVTANHGLQRQRLEAEEGLATKVVSDVLGDSPTAKAALIRGKLRLAQFSRNQELEADVIGIRSVGEAGYDPYAASRFLQSMSAYTDFRSVSGATDASLDFLATHPNTPQRIELALRHARQFGQPGTGTRDRDSYLAGIDGLLYGDTPDEGYVRGNNFLHPKLGISFSVPDGFMIDNSAAAVTATGPGDMAVRFDGVSLDPNRSLSDYIRSGWVAGLETDSVRETTINGSPAATARARAEGWQFDVTVIRAGSQVYRLLTAAPAASTSLDSVARAVGGSFRVLTQAEKDALKPLRIRVVTVRPGQTMGMLAAQMVGVDRKLDLFRVLNALAPGATLSAGDKVKIVTDR</sequence>
<keyword evidence="4" id="KW-0378">Hydrolase</keyword>
<gene>
    <name evidence="8" type="ORF">HNR59_000391</name>
</gene>
<dbReference type="Proteomes" id="UP000533306">
    <property type="component" value="Unassembled WGS sequence"/>
</dbReference>
<evidence type="ECO:0000259" key="7">
    <source>
        <dbReference type="Pfam" id="PF01435"/>
    </source>
</evidence>
<proteinExistence type="predicted"/>
<reference evidence="8 9" key="1">
    <citation type="submission" date="2020-08" db="EMBL/GenBank/DDBJ databases">
        <title>Genomic Encyclopedia of Type Strains, Phase IV (KMG-IV): sequencing the most valuable type-strain genomes for metagenomic binning, comparative biology and taxonomic classification.</title>
        <authorList>
            <person name="Goeker M."/>
        </authorList>
    </citation>
    <scope>NUCLEOTIDE SEQUENCE [LARGE SCALE GENOMIC DNA]</scope>
    <source>
        <strain evidence="8 9">DSM 11099</strain>
    </source>
</reference>
<evidence type="ECO:0000256" key="2">
    <source>
        <dbReference type="ARBA" id="ARBA00022670"/>
    </source>
</evidence>
<name>A0A7W9RYW9_9HYPH</name>
<dbReference type="CDD" id="cd07324">
    <property type="entry name" value="M48C_Oma1-like"/>
    <property type="match status" value="1"/>
</dbReference>
<evidence type="ECO:0000256" key="1">
    <source>
        <dbReference type="ARBA" id="ARBA00001947"/>
    </source>
</evidence>
<keyword evidence="2 8" id="KW-0645">Protease</keyword>
<comment type="caution">
    <text evidence="8">The sequence shown here is derived from an EMBL/GenBank/DDBJ whole genome shotgun (WGS) entry which is preliminary data.</text>
</comment>
<dbReference type="GO" id="GO:0016020">
    <property type="term" value="C:membrane"/>
    <property type="evidence" value="ECO:0007669"/>
    <property type="project" value="TreeGrafter"/>
</dbReference>
<dbReference type="PANTHER" id="PTHR22726:SF1">
    <property type="entry name" value="METALLOENDOPEPTIDASE OMA1, MITOCHONDRIAL"/>
    <property type="match status" value="1"/>
</dbReference>
<evidence type="ECO:0000256" key="6">
    <source>
        <dbReference type="ARBA" id="ARBA00023049"/>
    </source>
</evidence>
<dbReference type="AlphaFoldDB" id="A0A7W9RYW9"/>